<dbReference type="AlphaFoldDB" id="A0A3A4A6F7"/>
<dbReference type="PANTHER" id="PTHR47506:SF1">
    <property type="entry name" value="HTH-TYPE TRANSCRIPTIONAL REGULATOR YJDC"/>
    <property type="match status" value="1"/>
</dbReference>
<reference evidence="6 7" key="1">
    <citation type="submission" date="2018-09" db="EMBL/GenBank/DDBJ databases">
        <title>YIM 75507 draft genome.</title>
        <authorList>
            <person name="Tang S."/>
            <person name="Feng Y."/>
        </authorList>
    </citation>
    <scope>NUCLEOTIDE SEQUENCE [LARGE SCALE GENOMIC DNA]</scope>
    <source>
        <strain evidence="6 7">YIM 75507</strain>
    </source>
</reference>
<dbReference type="InterPro" id="IPR036271">
    <property type="entry name" value="Tet_transcr_reg_TetR-rel_C_sf"/>
</dbReference>
<keyword evidence="1" id="KW-0805">Transcription regulation</keyword>
<comment type="caution">
    <text evidence="6">The sequence shown here is derived from an EMBL/GenBank/DDBJ whole genome shotgun (WGS) entry which is preliminary data.</text>
</comment>
<evidence type="ECO:0000256" key="4">
    <source>
        <dbReference type="PROSITE-ProRule" id="PRU00335"/>
    </source>
</evidence>
<dbReference type="InterPro" id="IPR009057">
    <property type="entry name" value="Homeodomain-like_sf"/>
</dbReference>
<dbReference type="Proteomes" id="UP000265768">
    <property type="component" value="Unassembled WGS sequence"/>
</dbReference>
<dbReference type="GO" id="GO:0003677">
    <property type="term" value="F:DNA binding"/>
    <property type="evidence" value="ECO:0007669"/>
    <property type="project" value="UniProtKB-UniRule"/>
</dbReference>
<dbReference type="RefSeq" id="WP_119930012.1">
    <property type="nucleotide sequence ID" value="NZ_QZEY01000016.1"/>
</dbReference>
<evidence type="ECO:0000313" key="7">
    <source>
        <dbReference type="Proteomes" id="UP000265768"/>
    </source>
</evidence>
<dbReference type="SUPFAM" id="SSF48498">
    <property type="entry name" value="Tetracyclin repressor-like, C-terminal domain"/>
    <property type="match status" value="1"/>
</dbReference>
<sequence length="190" mass="20681">MARPRQFDEEKALDGAMRAFWAAGYEATSTEDLCEATGLGRSSVYNAFNSKRELFERALRRYTEAKTAPIMELLEGDLPVREKVRALLAQPADPPEDDPVGCLVVNSMVELAPRDPEIAEILRRDQDRRQAALRAALDTGRRNGELAPDADVAALADYIAAVIGGMRVAARGGADRATLRRIADTALAAL</sequence>
<dbReference type="Gene3D" id="1.10.357.10">
    <property type="entry name" value="Tetracycline Repressor, domain 2"/>
    <property type="match status" value="1"/>
</dbReference>
<keyword evidence="3" id="KW-0804">Transcription</keyword>
<organism evidence="6 7">
    <name type="scientific">Bailinhaonella thermotolerans</name>
    <dbReference type="NCBI Taxonomy" id="1070861"/>
    <lineage>
        <taxon>Bacteria</taxon>
        <taxon>Bacillati</taxon>
        <taxon>Actinomycetota</taxon>
        <taxon>Actinomycetes</taxon>
        <taxon>Streptosporangiales</taxon>
        <taxon>Streptosporangiaceae</taxon>
        <taxon>Bailinhaonella</taxon>
    </lineage>
</organism>
<accession>A0A3A4A6F7</accession>
<dbReference type="InterPro" id="IPR001647">
    <property type="entry name" value="HTH_TetR"/>
</dbReference>
<dbReference type="OrthoDB" id="9805134at2"/>
<name>A0A3A4A6F7_9ACTN</name>
<dbReference type="PANTHER" id="PTHR47506">
    <property type="entry name" value="TRANSCRIPTIONAL REGULATORY PROTEIN"/>
    <property type="match status" value="1"/>
</dbReference>
<dbReference type="InterPro" id="IPR011075">
    <property type="entry name" value="TetR_C"/>
</dbReference>
<dbReference type="Gene3D" id="1.10.10.60">
    <property type="entry name" value="Homeodomain-like"/>
    <property type="match status" value="1"/>
</dbReference>
<dbReference type="SUPFAM" id="SSF46689">
    <property type="entry name" value="Homeodomain-like"/>
    <property type="match status" value="1"/>
</dbReference>
<feature type="domain" description="HTH tetR-type" evidence="5">
    <location>
        <begin position="6"/>
        <end position="66"/>
    </location>
</feature>
<feature type="DNA-binding region" description="H-T-H motif" evidence="4">
    <location>
        <begin position="29"/>
        <end position="48"/>
    </location>
</feature>
<dbReference type="EMBL" id="QZEY01000016">
    <property type="protein sequence ID" value="RJL24155.1"/>
    <property type="molecule type" value="Genomic_DNA"/>
</dbReference>
<evidence type="ECO:0000259" key="5">
    <source>
        <dbReference type="PROSITE" id="PS50977"/>
    </source>
</evidence>
<evidence type="ECO:0000256" key="3">
    <source>
        <dbReference type="ARBA" id="ARBA00023163"/>
    </source>
</evidence>
<proteinExistence type="predicted"/>
<evidence type="ECO:0000256" key="1">
    <source>
        <dbReference type="ARBA" id="ARBA00023015"/>
    </source>
</evidence>
<keyword evidence="2 4" id="KW-0238">DNA-binding</keyword>
<evidence type="ECO:0000313" key="6">
    <source>
        <dbReference type="EMBL" id="RJL24155.1"/>
    </source>
</evidence>
<dbReference type="PROSITE" id="PS50977">
    <property type="entry name" value="HTH_TETR_2"/>
    <property type="match status" value="1"/>
</dbReference>
<keyword evidence="7" id="KW-1185">Reference proteome</keyword>
<protein>
    <submittedName>
        <fullName evidence="6">TetR/AcrR family transcriptional regulator</fullName>
    </submittedName>
</protein>
<evidence type="ECO:0000256" key="2">
    <source>
        <dbReference type="ARBA" id="ARBA00023125"/>
    </source>
</evidence>
<gene>
    <name evidence="6" type="ORF">D5H75_30365</name>
</gene>
<dbReference type="Pfam" id="PF00440">
    <property type="entry name" value="TetR_N"/>
    <property type="match status" value="1"/>
</dbReference>
<dbReference type="Pfam" id="PF16925">
    <property type="entry name" value="TetR_C_13"/>
    <property type="match status" value="1"/>
</dbReference>